<protein>
    <recommendedName>
        <fullName evidence="13">Virulence factor MviN</fullName>
    </recommendedName>
</protein>
<evidence type="ECO:0000256" key="3">
    <source>
        <dbReference type="ARBA" id="ARBA00022692"/>
    </source>
</evidence>
<evidence type="ECO:0000256" key="9">
    <source>
        <dbReference type="ARBA" id="ARBA00061532"/>
    </source>
</evidence>
<dbReference type="STRING" id="224324.aq_509"/>
<dbReference type="AlphaFoldDB" id="O66797"/>
<dbReference type="PANTHER" id="PTHR42925:SF1">
    <property type="entry name" value="VIRULENCE FACTOR MVIN"/>
    <property type="match status" value="1"/>
</dbReference>
<evidence type="ECO:0008006" key="13">
    <source>
        <dbReference type="Google" id="ProtNLM"/>
    </source>
</evidence>
<evidence type="ECO:0000313" key="11">
    <source>
        <dbReference type="EMBL" id="AAC06762.1"/>
    </source>
</evidence>
<keyword evidence="6 10" id="KW-1133">Transmembrane helix</keyword>
<sequence>MGIEEKLTTASKIKSLLNIREQEKVLDALIRSSFINILARGFGYLKHVTIAVVLGFNLQTDAFFMALSLIGIFLIFADVFDSIGVPNLVDARLKSQEEFKKLSGLLFTFTLILTFLTGFLAIGFYPFVLKIPVGFNMEALSYTQVAYFLLLPYLLFNFLFHHFGAVLRSVRRFTVYFVGEFLFSFFSFLFIFLGLIFYNKWLVLPLSISFAQIIATLYMFYVGREFIHINFFLNQTTKKILNHFFYLSALYGVLHLFIVIDRAFGSLLGEKSISAIHYGLIVASIPRGIIRLENIAITSLSESKGDIKKLNFYIKRILIVSGISLLFFFVFAEIIVKLLFGYGAFTQMDLILTVEATRFYSLSLPFMFLWPILYRVFQIKENLKPVFFIAISGITVNGILNYFFVLKLNYGIKGIALGTLGAYIVICSLSYIILYYKYRRN</sequence>
<comment type="subcellular location">
    <subcellularLocation>
        <location evidence="1">Cell membrane</location>
        <topology evidence="1">Multi-pass membrane protein</topology>
    </subcellularLocation>
</comment>
<dbReference type="HOGENOM" id="CLU_643933_0_0_0"/>
<evidence type="ECO:0000256" key="7">
    <source>
        <dbReference type="ARBA" id="ARBA00023136"/>
    </source>
</evidence>
<dbReference type="PANTHER" id="PTHR42925">
    <property type="entry name" value="MULTIDRUG AND TOXIN EFFLUX PROTEIN MATE FAMILY"/>
    <property type="match status" value="1"/>
</dbReference>
<dbReference type="eggNOG" id="COG0728">
    <property type="taxonomic scope" value="Bacteria"/>
</dbReference>
<evidence type="ECO:0000256" key="1">
    <source>
        <dbReference type="ARBA" id="ARBA00004651"/>
    </source>
</evidence>
<dbReference type="OrthoDB" id="9771019at2"/>
<evidence type="ECO:0000256" key="4">
    <source>
        <dbReference type="ARBA" id="ARBA00022960"/>
    </source>
</evidence>
<dbReference type="InParanoid" id="O66797"/>
<dbReference type="InterPro" id="IPR047135">
    <property type="entry name" value="YsiQ"/>
</dbReference>
<feature type="transmembrane region" description="Helical" evidence="10">
    <location>
        <begin position="386"/>
        <end position="404"/>
    </location>
</feature>
<proteinExistence type="inferred from homology"/>
<evidence type="ECO:0000256" key="2">
    <source>
        <dbReference type="ARBA" id="ARBA00022475"/>
    </source>
</evidence>
<dbReference type="Proteomes" id="UP000000798">
    <property type="component" value="Chromosome"/>
</dbReference>
<keyword evidence="5" id="KW-0573">Peptidoglycan synthesis</keyword>
<comment type="function">
    <text evidence="8">Involved in peptidoglycan biosynthesis. Transports lipid-linked peptidoglycan precursors from the inner to the outer leaflet of the cytoplasmic membrane.</text>
</comment>
<feature type="transmembrane region" description="Helical" evidence="10">
    <location>
        <begin position="204"/>
        <end position="223"/>
    </location>
</feature>
<evidence type="ECO:0000313" key="12">
    <source>
        <dbReference type="Proteomes" id="UP000000798"/>
    </source>
</evidence>
<accession>O66797</accession>
<evidence type="ECO:0000256" key="5">
    <source>
        <dbReference type="ARBA" id="ARBA00022984"/>
    </source>
</evidence>
<feature type="transmembrane region" description="Helical" evidence="10">
    <location>
        <begin position="317"/>
        <end position="345"/>
    </location>
</feature>
<keyword evidence="4" id="KW-0133">Cell shape</keyword>
<dbReference type="GO" id="GO:0008360">
    <property type="term" value="P:regulation of cell shape"/>
    <property type="evidence" value="ECO:0007669"/>
    <property type="project" value="UniProtKB-KW"/>
</dbReference>
<keyword evidence="2" id="KW-1003">Cell membrane</keyword>
<feature type="transmembrane region" description="Helical" evidence="10">
    <location>
        <begin position="62"/>
        <end position="83"/>
    </location>
</feature>
<dbReference type="InterPro" id="IPR004268">
    <property type="entry name" value="MurJ"/>
</dbReference>
<dbReference type="Pfam" id="PF03023">
    <property type="entry name" value="MurJ"/>
    <property type="match status" value="1"/>
</dbReference>
<feature type="transmembrane region" description="Helical" evidence="10">
    <location>
        <begin position="104"/>
        <end position="125"/>
    </location>
</feature>
<feature type="transmembrane region" description="Helical" evidence="10">
    <location>
        <begin position="357"/>
        <end position="374"/>
    </location>
</feature>
<feature type="transmembrane region" description="Helical" evidence="10">
    <location>
        <begin position="145"/>
        <end position="163"/>
    </location>
</feature>
<dbReference type="GO" id="GO:0009252">
    <property type="term" value="P:peptidoglycan biosynthetic process"/>
    <property type="evidence" value="ECO:0007669"/>
    <property type="project" value="UniProtKB-KW"/>
</dbReference>
<comment type="similarity">
    <text evidence="9">Belongs to the MurJ/MviN family.</text>
</comment>
<feature type="transmembrane region" description="Helical" evidence="10">
    <location>
        <begin position="37"/>
        <end position="56"/>
    </location>
</feature>
<dbReference type="GO" id="GO:0005886">
    <property type="term" value="C:plasma membrane"/>
    <property type="evidence" value="ECO:0007669"/>
    <property type="project" value="UniProtKB-SubCell"/>
</dbReference>
<dbReference type="RefSeq" id="WP_010880295.1">
    <property type="nucleotide sequence ID" value="NC_000918.1"/>
</dbReference>
<evidence type="ECO:0000256" key="6">
    <source>
        <dbReference type="ARBA" id="ARBA00022989"/>
    </source>
</evidence>
<organism evidence="11 12">
    <name type="scientific">Aquifex aeolicus (strain VF5)</name>
    <dbReference type="NCBI Taxonomy" id="224324"/>
    <lineage>
        <taxon>Bacteria</taxon>
        <taxon>Pseudomonadati</taxon>
        <taxon>Aquificota</taxon>
        <taxon>Aquificia</taxon>
        <taxon>Aquificales</taxon>
        <taxon>Aquificaceae</taxon>
        <taxon>Aquifex</taxon>
    </lineage>
</organism>
<evidence type="ECO:0000256" key="10">
    <source>
        <dbReference type="SAM" id="Phobius"/>
    </source>
</evidence>
<dbReference type="EnsemblBacteria" id="AAC06762">
    <property type="protein sequence ID" value="AAC06762"/>
    <property type="gene ID" value="aq_509"/>
</dbReference>
<keyword evidence="7 10" id="KW-0472">Membrane</keyword>
<keyword evidence="3 10" id="KW-0812">Transmembrane</keyword>
<reference evidence="11 12" key="1">
    <citation type="journal article" date="1998" name="Nature">
        <title>The complete genome of the hyperthermophilic bacterium Aquifex aeolicus.</title>
        <authorList>
            <person name="Deckert G."/>
            <person name="Warren P.V."/>
            <person name="Gaasterland T."/>
            <person name="Young W.G."/>
            <person name="Lenox A.L."/>
            <person name="Graham D.E."/>
            <person name="Overbeek R."/>
            <person name="Snead M.A."/>
            <person name="Keller M."/>
            <person name="Aujay M."/>
            <person name="Huber R."/>
            <person name="Feldman R.A."/>
            <person name="Short J.M."/>
            <person name="Olson G.J."/>
            <person name="Swanson R.V."/>
        </authorList>
    </citation>
    <scope>NUCLEOTIDE SEQUENCE [LARGE SCALE GENOMIC DNA]</scope>
    <source>
        <strain evidence="11 12">VF5</strain>
    </source>
</reference>
<gene>
    <name evidence="11" type="ordered locus">aq_509</name>
</gene>
<feature type="transmembrane region" description="Helical" evidence="10">
    <location>
        <begin position="276"/>
        <end position="296"/>
    </location>
</feature>
<evidence type="ECO:0000256" key="8">
    <source>
        <dbReference type="ARBA" id="ARBA00060041"/>
    </source>
</evidence>
<name>O66797_AQUAE</name>
<feature type="transmembrane region" description="Helical" evidence="10">
    <location>
        <begin position="244"/>
        <end position="264"/>
    </location>
</feature>
<dbReference type="KEGG" id="aae:aq_509"/>
<dbReference type="EMBL" id="AE000657">
    <property type="protein sequence ID" value="AAC06762.1"/>
    <property type="molecule type" value="Genomic_DNA"/>
</dbReference>
<dbReference type="PIR" id="A70346">
    <property type="entry name" value="A70346"/>
</dbReference>
<dbReference type="PRINTS" id="PR01806">
    <property type="entry name" value="VIRFACTRMVIN"/>
</dbReference>
<feature type="transmembrane region" description="Helical" evidence="10">
    <location>
        <begin position="410"/>
        <end position="436"/>
    </location>
</feature>
<feature type="transmembrane region" description="Helical" evidence="10">
    <location>
        <begin position="175"/>
        <end position="198"/>
    </location>
</feature>
<keyword evidence="12" id="KW-1185">Reference proteome</keyword>